<keyword evidence="1" id="KW-0812">Transmembrane</keyword>
<evidence type="ECO:0000313" key="3">
    <source>
        <dbReference type="Proteomes" id="UP000004374"/>
    </source>
</evidence>
<dbReference type="RefSeq" id="WP_008223082.1">
    <property type="nucleotide sequence ID" value="NZ_BAFK01000019.1"/>
</dbReference>
<dbReference type="EMBL" id="BAFK01000019">
    <property type="protein sequence ID" value="GAB59958.1"/>
    <property type="molecule type" value="Genomic_DNA"/>
</dbReference>
<reference evidence="2 3" key="1">
    <citation type="journal article" date="2012" name="J. Bacteriol.">
        <title>Genome Sequence of the Protease-Producing Bacterium Rheinheimera nanhaiensis E407-8T, Isolated from Deep-Sea Sediment of the South China Sea.</title>
        <authorList>
            <person name="Zhang X.-Y."/>
            <person name="Zhang Y.-J."/>
            <person name="Qin Q.-L."/>
            <person name="Xie B.-B."/>
            <person name="Chen X.-L."/>
            <person name="Zhou B.-C."/>
            <person name="Zhang Y.-Z."/>
        </authorList>
    </citation>
    <scope>NUCLEOTIDE SEQUENCE [LARGE SCALE GENOMIC DNA]</scope>
    <source>
        <strain evidence="2 3">E407-8</strain>
    </source>
</reference>
<dbReference type="OrthoDB" id="5772698at2"/>
<dbReference type="STRING" id="562729.RNAN_2971"/>
<evidence type="ECO:0000313" key="2">
    <source>
        <dbReference type="EMBL" id="GAB59958.1"/>
    </source>
</evidence>
<comment type="caution">
    <text evidence="2">The sequence shown here is derived from an EMBL/GenBank/DDBJ whole genome shotgun (WGS) entry which is preliminary data.</text>
</comment>
<keyword evidence="1" id="KW-1133">Transmembrane helix</keyword>
<keyword evidence="1" id="KW-0472">Membrane</keyword>
<feature type="transmembrane region" description="Helical" evidence="1">
    <location>
        <begin position="15"/>
        <end position="36"/>
    </location>
</feature>
<name>I1E0Y0_9GAMM</name>
<dbReference type="Proteomes" id="UP000004374">
    <property type="component" value="Unassembled WGS sequence"/>
</dbReference>
<protein>
    <submittedName>
        <fullName evidence="2">Uncharacterized protein</fullName>
    </submittedName>
</protein>
<sequence>MLAFYQRWAHKLYPLRWLFVLLAMLALSAFIGLLIAGGELSRRWQLSAVVLAVSAMLLWLWAVLFSQPLPQERADSGLWQKLKCKLLYMGYYLLAVFTSLLLLATVYLGLRTLKGIIAALFFS</sequence>
<evidence type="ECO:0000256" key="1">
    <source>
        <dbReference type="SAM" id="Phobius"/>
    </source>
</evidence>
<gene>
    <name evidence="2" type="ORF">RNAN_2971</name>
</gene>
<keyword evidence="3" id="KW-1185">Reference proteome</keyword>
<organism evidence="2 3">
    <name type="scientific">Rheinheimera nanhaiensis E407-8</name>
    <dbReference type="NCBI Taxonomy" id="562729"/>
    <lineage>
        <taxon>Bacteria</taxon>
        <taxon>Pseudomonadati</taxon>
        <taxon>Pseudomonadota</taxon>
        <taxon>Gammaproteobacteria</taxon>
        <taxon>Chromatiales</taxon>
        <taxon>Chromatiaceae</taxon>
        <taxon>Rheinheimera</taxon>
    </lineage>
</organism>
<dbReference type="AlphaFoldDB" id="I1E0Y0"/>
<feature type="transmembrane region" description="Helical" evidence="1">
    <location>
        <begin position="89"/>
        <end position="110"/>
    </location>
</feature>
<accession>I1E0Y0</accession>
<feature type="transmembrane region" description="Helical" evidence="1">
    <location>
        <begin position="48"/>
        <end position="69"/>
    </location>
</feature>
<proteinExistence type="predicted"/>